<feature type="region of interest" description="Disordered" evidence="7">
    <location>
        <begin position="1"/>
        <end position="20"/>
    </location>
</feature>
<keyword evidence="5" id="KW-0539">Nucleus</keyword>
<evidence type="ECO:0000256" key="7">
    <source>
        <dbReference type="SAM" id="MobiDB-lite"/>
    </source>
</evidence>
<protein>
    <submittedName>
        <fullName evidence="10">Agamous-like MADS-box protein AGL29</fullName>
    </submittedName>
</protein>
<evidence type="ECO:0000313" key="10">
    <source>
        <dbReference type="RefSeq" id="XP_014521572.1"/>
    </source>
</evidence>
<dbReference type="SMART" id="SM00432">
    <property type="entry name" value="MADS"/>
    <property type="match status" value="1"/>
</dbReference>
<dbReference type="SUPFAM" id="SSF55455">
    <property type="entry name" value="SRF-like"/>
    <property type="match status" value="1"/>
</dbReference>
<dbReference type="Gene3D" id="3.40.1810.10">
    <property type="entry name" value="Transcription factor, MADS-box"/>
    <property type="match status" value="1"/>
</dbReference>
<organism evidence="9 10">
    <name type="scientific">Vigna radiata var. radiata</name>
    <name type="common">Mung bean</name>
    <name type="synonym">Phaseolus aureus</name>
    <dbReference type="NCBI Taxonomy" id="3916"/>
    <lineage>
        <taxon>Eukaryota</taxon>
        <taxon>Viridiplantae</taxon>
        <taxon>Streptophyta</taxon>
        <taxon>Embryophyta</taxon>
        <taxon>Tracheophyta</taxon>
        <taxon>Spermatophyta</taxon>
        <taxon>Magnoliopsida</taxon>
        <taxon>eudicotyledons</taxon>
        <taxon>Gunneridae</taxon>
        <taxon>Pentapetalae</taxon>
        <taxon>rosids</taxon>
        <taxon>fabids</taxon>
        <taxon>Fabales</taxon>
        <taxon>Fabaceae</taxon>
        <taxon>Papilionoideae</taxon>
        <taxon>50 kb inversion clade</taxon>
        <taxon>NPAAA clade</taxon>
        <taxon>indigoferoid/millettioid clade</taxon>
        <taxon>Phaseoleae</taxon>
        <taxon>Vigna</taxon>
    </lineage>
</organism>
<evidence type="ECO:0000256" key="5">
    <source>
        <dbReference type="ARBA" id="ARBA00023242"/>
    </source>
</evidence>
<gene>
    <name evidence="10" type="primary">LOC106778158</name>
</gene>
<evidence type="ECO:0000256" key="3">
    <source>
        <dbReference type="ARBA" id="ARBA00023125"/>
    </source>
</evidence>
<evidence type="ECO:0000256" key="4">
    <source>
        <dbReference type="ARBA" id="ARBA00023163"/>
    </source>
</evidence>
<keyword evidence="9" id="KW-1185">Reference proteome</keyword>
<dbReference type="PRINTS" id="PR00404">
    <property type="entry name" value="MADSDOMAIN"/>
</dbReference>
<reference evidence="10" key="1">
    <citation type="submission" date="2025-08" db="UniProtKB">
        <authorList>
            <consortium name="RefSeq"/>
        </authorList>
    </citation>
    <scope>IDENTIFICATION</scope>
    <source>
        <tissue evidence="10">Leaf</tissue>
    </source>
</reference>
<keyword evidence="3" id="KW-0238">DNA-binding</keyword>
<dbReference type="InterPro" id="IPR036879">
    <property type="entry name" value="TF_MADSbox_sf"/>
</dbReference>
<dbReference type="AlphaFoldDB" id="A0A1S3VTR1"/>
<dbReference type="Proteomes" id="UP000087766">
    <property type="component" value="Unplaced"/>
</dbReference>
<evidence type="ECO:0000313" key="9">
    <source>
        <dbReference type="Proteomes" id="UP000087766"/>
    </source>
</evidence>
<comment type="subcellular location">
    <subcellularLocation>
        <location evidence="1">Nucleus</location>
    </subcellularLocation>
</comment>
<feature type="coiled-coil region" evidence="6">
    <location>
        <begin position="102"/>
        <end position="133"/>
    </location>
</feature>
<name>A0A1S3VTR1_VIGRR</name>
<dbReference type="InterPro" id="IPR002100">
    <property type="entry name" value="TF_MADSbox"/>
</dbReference>
<evidence type="ECO:0000256" key="6">
    <source>
        <dbReference type="SAM" id="Coils"/>
    </source>
</evidence>
<dbReference type="Pfam" id="PF00319">
    <property type="entry name" value="SRF-TF"/>
    <property type="match status" value="1"/>
</dbReference>
<dbReference type="GO" id="GO:0000978">
    <property type="term" value="F:RNA polymerase II cis-regulatory region sequence-specific DNA binding"/>
    <property type="evidence" value="ECO:0007669"/>
    <property type="project" value="TreeGrafter"/>
</dbReference>
<evidence type="ECO:0000256" key="1">
    <source>
        <dbReference type="ARBA" id="ARBA00004123"/>
    </source>
</evidence>
<dbReference type="PROSITE" id="PS50066">
    <property type="entry name" value="MADS_BOX_2"/>
    <property type="match status" value="1"/>
</dbReference>
<keyword evidence="2" id="KW-0805">Transcription regulation</keyword>
<evidence type="ECO:0000256" key="2">
    <source>
        <dbReference type="ARBA" id="ARBA00023015"/>
    </source>
</evidence>
<dbReference type="GeneID" id="106778158"/>
<dbReference type="PANTHER" id="PTHR11945:SF448">
    <property type="entry name" value="MADS-BOX TRANSCRIPTION FACTOR FAMILY PROTEIN"/>
    <property type="match status" value="1"/>
</dbReference>
<proteinExistence type="predicted"/>
<dbReference type="GO" id="GO:0000981">
    <property type="term" value="F:DNA-binding transcription factor activity, RNA polymerase II-specific"/>
    <property type="evidence" value="ECO:0007669"/>
    <property type="project" value="TreeGrafter"/>
</dbReference>
<dbReference type="PANTHER" id="PTHR11945">
    <property type="entry name" value="MADS BOX PROTEIN"/>
    <property type="match status" value="1"/>
</dbReference>
<keyword evidence="6" id="KW-0175">Coiled coil</keyword>
<dbReference type="GO" id="GO:0046983">
    <property type="term" value="F:protein dimerization activity"/>
    <property type="evidence" value="ECO:0007669"/>
    <property type="project" value="InterPro"/>
</dbReference>
<keyword evidence="4" id="KW-0804">Transcription</keyword>
<dbReference type="KEGG" id="vra:106778158"/>
<feature type="compositionally biased region" description="Polar residues" evidence="7">
    <location>
        <begin position="1"/>
        <end position="13"/>
    </location>
</feature>
<feature type="domain" description="MADS-box" evidence="8">
    <location>
        <begin position="15"/>
        <end position="75"/>
    </location>
</feature>
<dbReference type="RefSeq" id="XP_014521572.1">
    <property type="nucleotide sequence ID" value="XM_014666086.1"/>
</dbReference>
<dbReference type="OrthoDB" id="2284405at2759"/>
<sequence length="190" mass="22160">MAPCSTAKNGRTSNQRKRKIEIKEVEQRNRRCVTFSKRKLGLFNKLTELSLLCKAQTALIITSENGNVYSSGYPNIDAVLYRYVAGGFSELCRVTQDQQEYIEKQRLEYENVHRNLKEKQKQLEELKEAQKSRSCFGSWWNLSHQNMSLEDLEEFKTSLETFKFNLITLMQEKETCFPFSMASMNSQSVL</sequence>
<accession>A0A1S3VTR1</accession>
<dbReference type="GO" id="GO:0005634">
    <property type="term" value="C:nucleus"/>
    <property type="evidence" value="ECO:0007669"/>
    <property type="project" value="UniProtKB-SubCell"/>
</dbReference>
<evidence type="ECO:0000259" key="8">
    <source>
        <dbReference type="PROSITE" id="PS50066"/>
    </source>
</evidence>